<organism evidence="2 3">
    <name type="scientific">Tanacetum coccineum</name>
    <dbReference type="NCBI Taxonomy" id="301880"/>
    <lineage>
        <taxon>Eukaryota</taxon>
        <taxon>Viridiplantae</taxon>
        <taxon>Streptophyta</taxon>
        <taxon>Embryophyta</taxon>
        <taxon>Tracheophyta</taxon>
        <taxon>Spermatophyta</taxon>
        <taxon>Magnoliopsida</taxon>
        <taxon>eudicotyledons</taxon>
        <taxon>Gunneridae</taxon>
        <taxon>Pentapetalae</taxon>
        <taxon>asterids</taxon>
        <taxon>campanulids</taxon>
        <taxon>Asterales</taxon>
        <taxon>Asteraceae</taxon>
        <taxon>Asteroideae</taxon>
        <taxon>Anthemideae</taxon>
        <taxon>Anthemidinae</taxon>
        <taxon>Tanacetum</taxon>
    </lineage>
</organism>
<feature type="compositionally biased region" description="Basic and acidic residues" evidence="1">
    <location>
        <begin position="224"/>
        <end position="234"/>
    </location>
</feature>
<protein>
    <submittedName>
        <fullName evidence="2">Uncharacterized protein</fullName>
    </submittedName>
</protein>
<sequence>MLDWKPLCNRKKRHFKSSLMRLRTPRASRLSLSLLKSLKSLCDSSGRLSRRIKGEEFTKVQDDDATLIFLTDLGYKGPLHKYTNMYVDHMHHPWRNLATIINKCFSGETASNDRLRKSRIDILWGMFYRENIDYPELIWEDFAFQIDHKKERKSRRETMPFPRFTKVIINHFLSQHKSLSNLKYQHYHTIKDNDVALELGKSISVTEAEEEEAARQVHATHARIVTESKPEPTKKKTGSKSTRSVVIQDTPNAPKPKPVALKPNLKGVQSLTPEEQEVVDTMQALKESKKTSRRQLCTGCSSEGTSRIPRVPDESTIISATSSEGIVTISGVPDEEKVKLEEKVILEWGSEQESEYSEEDQGGDKEVDWISTDEEEEKKDDTDDDKSIDLEMTDDEETDDEFVQGAEEVNDDEDEEMTNAEVEESRTVMNKILMWQRRMLERLNNTVKDTTDAEINSLLDIKIQSEVPLAPVTTLPPPSVSTIPPVPHQTIAQIPTPPITTDTPTITTAVSKSDALSVVQLRVVLQRHTVELIQKYSVKPALESSKIQTPTINLEQEYEKSASEILKIKKEQAEK</sequence>
<feature type="compositionally biased region" description="Acidic residues" evidence="1">
    <location>
        <begin position="350"/>
        <end position="361"/>
    </location>
</feature>
<dbReference type="Proteomes" id="UP001151760">
    <property type="component" value="Unassembled WGS sequence"/>
</dbReference>
<comment type="caution">
    <text evidence="2">The sequence shown here is derived from an EMBL/GenBank/DDBJ whole genome shotgun (WGS) entry which is preliminary data.</text>
</comment>
<accession>A0ABQ5GLB7</accession>
<evidence type="ECO:0000256" key="1">
    <source>
        <dbReference type="SAM" id="MobiDB-lite"/>
    </source>
</evidence>
<feature type="compositionally biased region" description="Basic and acidic residues" evidence="1">
    <location>
        <begin position="379"/>
        <end position="389"/>
    </location>
</feature>
<name>A0ABQ5GLB7_9ASTR</name>
<keyword evidence="3" id="KW-1185">Reference proteome</keyword>
<gene>
    <name evidence="2" type="ORF">Tco_1043193</name>
</gene>
<evidence type="ECO:0000313" key="3">
    <source>
        <dbReference type="Proteomes" id="UP001151760"/>
    </source>
</evidence>
<feature type="region of interest" description="Disordered" evidence="1">
    <location>
        <begin position="214"/>
        <end position="257"/>
    </location>
</feature>
<feature type="compositionally biased region" description="Acidic residues" evidence="1">
    <location>
        <begin position="390"/>
        <end position="401"/>
    </location>
</feature>
<proteinExistence type="predicted"/>
<dbReference type="EMBL" id="BQNB010018627">
    <property type="protein sequence ID" value="GJT76468.1"/>
    <property type="molecule type" value="Genomic_DNA"/>
</dbReference>
<evidence type="ECO:0000313" key="2">
    <source>
        <dbReference type="EMBL" id="GJT76468.1"/>
    </source>
</evidence>
<reference evidence="2" key="2">
    <citation type="submission" date="2022-01" db="EMBL/GenBank/DDBJ databases">
        <authorList>
            <person name="Yamashiro T."/>
            <person name="Shiraishi A."/>
            <person name="Satake H."/>
            <person name="Nakayama K."/>
        </authorList>
    </citation>
    <scope>NUCLEOTIDE SEQUENCE</scope>
</reference>
<feature type="region of interest" description="Disordered" evidence="1">
    <location>
        <begin position="349"/>
        <end position="401"/>
    </location>
</feature>
<reference evidence="2" key="1">
    <citation type="journal article" date="2022" name="Int. J. Mol. Sci.">
        <title>Draft Genome of Tanacetum Coccineum: Genomic Comparison of Closely Related Tanacetum-Family Plants.</title>
        <authorList>
            <person name="Yamashiro T."/>
            <person name="Shiraishi A."/>
            <person name="Nakayama K."/>
            <person name="Satake H."/>
        </authorList>
    </citation>
    <scope>NUCLEOTIDE SEQUENCE</scope>
</reference>